<evidence type="ECO:0000259" key="6">
    <source>
        <dbReference type="SMART" id="SM01144"/>
    </source>
</evidence>
<keyword evidence="2" id="KW-0808">Transferase</keyword>
<comment type="similarity">
    <text evidence="5">Belongs to the TDD superfamily. DTWD2 family.</text>
</comment>
<dbReference type="Proteomes" id="UP001224392">
    <property type="component" value="Unassembled WGS sequence"/>
</dbReference>
<evidence type="ECO:0000256" key="5">
    <source>
        <dbReference type="ARBA" id="ARBA00034489"/>
    </source>
</evidence>
<dbReference type="InterPro" id="IPR039262">
    <property type="entry name" value="DTWD2/TAPT"/>
</dbReference>
<dbReference type="Pfam" id="PF03942">
    <property type="entry name" value="DTW"/>
    <property type="match status" value="1"/>
</dbReference>
<evidence type="ECO:0000313" key="8">
    <source>
        <dbReference type="Proteomes" id="UP001224392"/>
    </source>
</evidence>
<dbReference type="InterPro" id="IPR005636">
    <property type="entry name" value="DTW"/>
</dbReference>
<evidence type="ECO:0000256" key="2">
    <source>
        <dbReference type="ARBA" id="ARBA00022679"/>
    </source>
</evidence>
<proteinExistence type="inferred from homology"/>
<dbReference type="EC" id="2.5.1.25" evidence="1"/>
<organism evidence="7 8">
    <name type="scientific">Biformimicrobium ophioploci</name>
    <dbReference type="NCBI Taxonomy" id="3036711"/>
    <lineage>
        <taxon>Bacteria</taxon>
        <taxon>Pseudomonadati</taxon>
        <taxon>Pseudomonadota</taxon>
        <taxon>Gammaproteobacteria</taxon>
        <taxon>Cellvibrionales</taxon>
        <taxon>Microbulbiferaceae</taxon>
        <taxon>Biformimicrobium</taxon>
    </lineage>
</organism>
<gene>
    <name evidence="7" type="ORF">MNKW57_24440</name>
</gene>
<keyword evidence="4" id="KW-0819">tRNA processing</keyword>
<dbReference type="EMBL" id="BSYJ01000005">
    <property type="protein sequence ID" value="GMG88123.1"/>
    <property type="molecule type" value="Genomic_DNA"/>
</dbReference>
<feature type="domain" description="DTW" evidence="6">
    <location>
        <begin position="4"/>
        <end position="192"/>
    </location>
</feature>
<dbReference type="SMART" id="SM01144">
    <property type="entry name" value="DTW"/>
    <property type="match status" value="1"/>
</dbReference>
<name>A0ABQ6M184_9GAMM</name>
<evidence type="ECO:0000256" key="1">
    <source>
        <dbReference type="ARBA" id="ARBA00012386"/>
    </source>
</evidence>
<evidence type="ECO:0000256" key="4">
    <source>
        <dbReference type="ARBA" id="ARBA00022694"/>
    </source>
</evidence>
<comment type="caution">
    <text evidence="7">The sequence shown here is derived from an EMBL/GenBank/DDBJ whole genome shotgun (WGS) entry which is preliminary data.</text>
</comment>
<accession>A0ABQ6M184</accession>
<reference evidence="7 8" key="1">
    <citation type="submission" date="2023-04" db="EMBL/GenBank/DDBJ databases">
        <title>Marinobulbifer ophiurae gen. nov., sp. Nov., isolate from tissue of brittle star Ophioplocus japonicus.</title>
        <authorList>
            <person name="Kawano K."/>
            <person name="Sawayama S."/>
            <person name="Nakagawa S."/>
        </authorList>
    </citation>
    <scope>NUCLEOTIDE SEQUENCE [LARGE SCALE GENOMIC DNA]</scope>
    <source>
        <strain evidence="7 8">NKW57</strain>
    </source>
</reference>
<evidence type="ECO:0000313" key="7">
    <source>
        <dbReference type="EMBL" id="GMG88123.1"/>
    </source>
</evidence>
<evidence type="ECO:0000256" key="3">
    <source>
        <dbReference type="ARBA" id="ARBA00022691"/>
    </source>
</evidence>
<protein>
    <recommendedName>
        <fullName evidence="1">tRNA-uridine aminocarboxypropyltransferase</fullName>
        <ecNumber evidence="1">2.5.1.25</ecNumber>
    </recommendedName>
</protein>
<keyword evidence="3" id="KW-0949">S-adenosyl-L-methionine</keyword>
<keyword evidence="8" id="KW-1185">Reference proteome</keyword>
<dbReference type="PANTHER" id="PTHR21392">
    <property type="entry name" value="TRNA-URIDINE AMINOCARBOXYPROPYLTRANSFERASE 2"/>
    <property type="match status" value="1"/>
</dbReference>
<sequence length="192" mass="21662">MIVARPTCIECGKPLNVCLCRFVLQLEHTVPITIIQHPAEAKHPKNSVALLWRSLTHCRVVAGERPDDLLGEIGARYPERSLALLYPETPDQPAPPSAPQRTTDIHLLVLDGTWRKTRRMLYENPTTAALPRLQLRSPQCGRYRIRKASDPHQLSTLEACALAIAQLEPQFDAARLLKAFDDWQAHLLEQRG</sequence>
<dbReference type="PANTHER" id="PTHR21392:SF0">
    <property type="entry name" value="TRNA-URIDINE AMINOCARBOXYPROPYLTRANSFERASE 2"/>
    <property type="match status" value="1"/>
</dbReference>